<name>A0AAE0CEU7_9CHLO</name>
<keyword evidence="2" id="KW-1185">Reference proteome</keyword>
<evidence type="ECO:0000313" key="2">
    <source>
        <dbReference type="Proteomes" id="UP001190700"/>
    </source>
</evidence>
<proteinExistence type="predicted"/>
<gene>
    <name evidence="1" type="ORF">CYMTET_37880</name>
</gene>
<evidence type="ECO:0000313" key="1">
    <source>
        <dbReference type="EMBL" id="KAK3252845.1"/>
    </source>
</evidence>
<sequence length="148" mass="16566">MTKPTLSTEDVETYRGTATQLGQIFGTCFESQEKYEEAYAANGGTPQVIEAMNKIWKSLLLQHNSNGGGHTSEAIGLQTPRRVLRMSDPSIREFSKGIFEQELKRTYICGWCNGEKTNGHTTKVCPKNPNRQVLTSAEALRILEENRV</sequence>
<protein>
    <submittedName>
        <fullName evidence="1">Uncharacterized protein</fullName>
    </submittedName>
</protein>
<reference evidence="1 2" key="1">
    <citation type="journal article" date="2015" name="Genome Biol. Evol.">
        <title>Comparative Genomics of a Bacterivorous Green Alga Reveals Evolutionary Causalities and Consequences of Phago-Mixotrophic Mode of Nutrition.</title>
        <authorList>
            <person name="Burns J.A."/>
            <person name="Paasch A."/>
            <person name="Narechania A."/>
            <person name="Kim E."/>
        </authorList>
    </citation>
    <scope>NUCLEOTIDE SEQUENCE [LARGE SCALE GENOMIC DNA]</scope>
    <source>
        <strain evidence="1 2">PLY_AMNH</strain>
    </source>
</reference>
<accession>A0AAE0CEU7</accession>
<dbReference type="AlphaFoldDB" id="A0AAE0CEU7"/>
<dbReference type="EMBL" id="LGRX02025141">
    <property type="protein sequence ID" value="KAK3252845.1"/>
    <property type="molecule type" value="Genomic_DNA"/>
</dbReference>
<comment type="caution">
    <text evidence="1">The sequence shown here is derived from an EMBL/GenBank/DDBJ whole genome shotgun (WGS) entry which is preliminary data.</text>
</comment>
<organism evidence="1 2">
    <name type="scientific">Cymbomonas tetramitiformis</name>
    <dbReference type="NCBI Taxonomy" id="36881"/>
    <lineage>
        <taxon>Eukaryota</taxon>
        <taxon>Viridiplantae</taxon>
        <taxon>Chlorophyta</taxon>
        <taxon>Pyramimonadophyceae</taxon>
        <taxon>Pyramimonadales</taxon>
        <taxon>Pyramimonadaceae</taxon>
        <taxon>Cymbomonas</taxon>
    </lineage>
</organism>
<dbReference type="Proteomes" id="UP001190700">
    <property type="component" value="Unassembled WGS sequence"/>
</dbReference>